<evidence type="ECO:0000256" key="1">
    <source>
        <dbReference type="SAM" id="Phobius"/>
    </source>
</evidence>
<feature type="transmembrane region" description="Helical" evidence="1">
    <location>
        <begin position="74"/>
        <end position="93"/>
    </location>
</feature>
<dbReference type="OrthoDB" id="7594143at2"/>
<gene>
    <name evidence="2" type="ORF">GRI65_10665</name>
</gene>
<dbReference type="RefSeq" id="WP_160756450.1">
    <property type="nucleotide sequence ID" value="NZ_WTYL01000002.1"/>
</dbReference>
<keyword evidence="1" id="KW-0812">Transmembrane</keyword>
<evidence type="ECO:0000313" key="3">
    <source>
        <dbReference type="Proteomes" id="UP000431922"/>
    </source>
</evidence>
<protein>
    <recommendedName>
        <fullName evidence="4">5-bromo-4-chloroindolyl phosphate hydrolysis protein</fullName>
    </recommendedName>
</protein>
<reference evidence="2 3" key="1">
    <citation type="submission" date="2019-12" db="EMBL/GenBank/DDBJ databases">
        <title>Genomic-based taxomic classification of the family Erythrobacteraceae.</title>
        <authorList>
            <person name="Xu L."/>
        </authorList>
    </citation>
    <scope>NUCLEOTIDE SEQUENCE [LARGE SCALE GENOMIC DNA]</scope>
    <source>
        <strain evidence="2 3">KCTC 42453</strain>
    </source>
</reference>
<proteinExistence type="predicted"/>
<name>A0A845BBH0_9SPHN</name>
<keyword evidence="1" id="KW-1133">Transmembrane helix</keyword>
<comment type="caution">
    <text evidence="2">The sequence shown here is derived from an EMBL/GenBank/DDBJ whole genome shotgun (WGS) entry which is preliminary data.</text>
</comment>
<keyword evidence="1" id="KW-0472">Membrane</keyword>
<sequence>MNDLTKDSDRIMAAAGNSLQVQRAGGRRVSIGKGSAEIKTQHLLAKVKRIVLAIGAIVIAAMVAGLIIDGIGFVGVMLTFLAIVAATVGFAAFPKIKVPKRAELTKGSAAQMVGRTELWLEAQRPALPPPAVTLVDQIGVQLDALGLQLQTVDQEHPAAREVRKLVGEHLPEMVDSYRKVPASLRTEKRGGATPDEQLTQGLANISREIDSVTRQLADGALDDLAIKNRFLDYKYGETPDALPNHSGENT</sequence>
<evidence type="ECO:0000313" key="2">
    <source>
        <dbReference type="EMBL" id="MXP44919.1"/>
    </source>
</evidence>
<dbReference type="AlphaFoldDB" id="A0A845BBH0"/>
<dbReference type="EMBL" id="WTYL01000002">
    <property type="protein sequence ID" value="MXP44919.1"/>
    <property type="molecule type" value="Genomic_DNA"/>
</dbReference>
<dbReference type="Proteomes" id="UP000431922">
    <property type="component" value="Unassembled WGS sequence"/>
</dbReference>
<evidence type="ECO:0008006" key="4">
    <source>
        <dbReference type="Google" id="ProtNLM"/>
    </source>
</evidence>
<feature type="transmembrane region" description="Helical" evidence="1">
    <location>
        <begin position="50"/>
        <end position="68"/>
    </location>
</feature>
<organism evidence="2 3">
    <name type="scientific">Allopontixanthobacter sediminis</name>
    <dbReference type="NCBI Taxonomy" id="1689985"/>
    <lineage>
        <taxon>Bacteria</taxon>
        <taxon>Pseudomonadati</taxon>
        <taxon>Pseudomonadota</taxon>
        <taxon>Alphaproteobacteria</taxon>
        <taxon>Sphingomonadales</taxon>
        <taxon>Erythrobacteraceae</taxon>
        <taxon>Allopontixanthobacter</taxon>
    </lineage>
</organism>
<keyword evidence="3" id="KW-1185">Reference proteome</keyword>
<accession>A0A845BBH0</accession>